<proteinExistence type="predicted"/>
<organism evidence="5 6">
    <name type="scientific">Geothermobacter hydrogeniphilus</name>
    <dbReference type="NCBI Taxonomy" id="1969733"/>
    <lineage>
        <taxon>Bacteria</taxon>
        <taxon>Pseudomonadati</taxon>
        <taxon>Thermodesulfobacteriota</taxon>
        <taxon>Desulfuromonadia</taxon>
        <taxon>Desulfuromonadales</taxon>
        <taxon>Geothermobacteraceae</taxon>
        <taxon>Geothermobacter</taxon>
    </lineage>
</organism>
<sequence>MRILLLIGLLWPALLSAMTLDGETRWQGAMTIREPVRVVSGATLRIEPGARITFAGGGLTVSGRLIARQCELGGKNWSGIVLKGVGADTLLADCRISGAATGVLVESGEPRLEGLTLEGNRIGIELRRKSAATVTGCLLRDNSRVGLFVKDGATAAVVNNRFEKNGRFGAYLYKAQPRRFTGNVFTGNPTGLMVSHYGSNPRLVENCLTGNGTAVLVDRAARPVLRRNDIRDNEIGVRCYRRSDPLLEKNRISGNRTGVSIAYSSYPRLRDNDLSGNGTALFLEYQSAQWEREKGAAAREQEVSRSAFGGRPRQEVGEAERRPRKLDGTIDARGNWWGTAATAELGRIGDDGNPSFIDDGRDRPTFEEGGRNWPLDRVRFAPWLNEAVW</sequence>
<dbReference type="InterPro" id="IPR039448">
    <property type="entry name" value="Beta_helix"/>
</dbReference>
<evidence type="ECO:0000256" key="2">
    <source>
        <dbReference type="ARBA" id="ARBA00022737"/>
    </source>
</evidence>
<feature type="domain" description="Right handed beta helix" evidence="4">
    <location>
        <begin position="68"/>
        <end position="207"/>
    </location>
</feature>
<dbReference type="EMBL" id="NAAD01000003">
    <property type="protein sequence ID" value="ORJ62377.1"/>
    <property type="molecule type" value="Genomic_DNA"/>
</dbReference>
<keyword evidence="3" id="KW-0833">Ubl conjugation pathway</keyword>
<dbReference type="Gene3D" id="2.160.20.10">
    <property type="entry name" value="Single-stranded right-handed beta-helix, Pectin lyase-like"/>
    <property type="match status" value="2"/>
</dbReference>
<comment type="caution">
    <text evidence="5">The sequence shown here is derived from an EMBL/GenBank/DDBJ whole genome shotgun (WGS) entry which is preliminary data.</text>
</comment>
<evidence type="ECO:0000256" key="1">
    <source>
        <dbReference type="ARBA" id="ARBA00004906"/>
    </source>
</evidence>
<evidence type="ECO:0000256" key="3">
    <source>
        <dbReference type="ARBA" id="ARBA00022786"/>
    </source>
</evidence>
<protein>
    <recommendedName>
        <fullName evidence="4">Right handed beta helix domain-containing protein</fullName>
    </recommendedName>
</protein>
<dbReference type="InterPro" id="IPR051550">
    <property type="entry name" value="SCF-Subunits/Alg-Epimerases"/>
</dbReference>
<dbReference type="PANTHER" id="PTHR22990:SF15">
    <property type="entry name" value="F-BOX ONLY PROTEIN 10"/>
    <property type="match status" value="1"/>
</dbReference>
<comment type="pathway">
    <text evidence="1">Protein modification; protein ubiquitination.</text>
</comment>
<keyword evidence="6" id="KW-1185">Reference proteome</keyword>
<dbReference type="SUPFAM" id="SSF51126">
    <property type="entry name" value="Pectin lyase-like"/>
    <property type="match status" value="1"/>
</dbReference>
<dbReference type="NCBIfam" id="TIGR03804">
    <property type="entry name" value="para_beta_helix"/>
    <property type="match status" value="1"/>
</dbReference>
<dbReference type="InterPro" id="IPR012334">
    <property type="entry name" value="Pectin_lyas_fold"/>
</dbReference>
<dbReference type="PANTHER" id="PTHR22990">
    <property type="entry name" value="F-BOX ONLY PROTEIN"/>
    <property type="match status" value="1"/>
</dbReference>
<evidence type="ECO:0000259" key="4">
    <source>
        <dbReference type="Pfam" id="PF13229"/>
    </source>
</evidence>
<dbReference type="InterPro" id="IPR011050">
    <property type="entry name" value="Pectin_lyase_fold/virulence"/>
</dbReference>
<evidence type="ECO:0000313" key="6">
    <source>
        <dbReference type="Proteomes" id="UP000193136"/>
    </source>
</evidence>
<keyword evidence="2" id="KW-0677">Repeat</keyword>
<accession>A0A1X0YB83</accession>
<dbReference type="STRING" id="1969733.B5V00_03565"/>
<name>A0A1X0YB83_9BACT</name>
<dbReference type="RefSeq" id="WP_085009390.1">
    <property type="nucleotide sequence ID" value="NZ_NAAD01000003.1"/>
</dbReference>
<gene>
    <name evidence="5" type="ORF">B5V00_03565</name>
</gene>
<dbReference type="Pfam" id="PF13229">
    <property type="entry name" value="Beta_helix"/>
    <property type="match status" value="1"/>
</dbReference>
<dbReference type="AlphaFoldDB" id="A0A1X0YB83"/>
<dbReference type="Proteomes" id="UP000193136">
    <property type="component" value="Unassembled WGS sequence"/>
</dbReference>
<dbReference type="OrthoDB" id="5401109at2"/>
<dbReference type="InterPro" id="IPR022441">
    <property type="entry name" value="Para_beta_helix_rpt-2"/>
</dbReference>
<evidence type="ECO:0000313" key="5">
    <source>
        <dbReference type="EMBL" id="ORJ62377.1"/>
    </source>
</evidence>
<dbReference type="SMART" id="SM00710">
    <property type="entry name" value="PbH1"/>
    <property type="match status" value="7"/>
</dbReference>
<dbReference type="InterPro" id="IPR006626">
    <property type="entry name" value="PbH1"/>
</dbReference>
<reference evidence="5 6" key="1">
    <citation type="submission" date="2017-03" db="EMBL/GenBank/DDBJ databases">
        <title>Genome sequence of Geothermobacter sp. EPR-M, Deep-Sea Iron Reducer.</title>
        <authorList>
            <person name="Tully B."/>
            <person name="Savalia P."/>
            <person name="Abuyen K."/>
            <person name="Baughan C."/>
            <person name="Romero E."/>
            <person name="Ronkowski C."/>
            <person name="Torres B."/>
            <person name="Tremblay J."/>
            <person name="Trujillo A."/>
            <person name="Tyler M."/>
            <person name="Perez-Rodriguez I."/>
            <person name="Amend J."/>
        </authorList>
    </citation>
    <scope>NUCLEOTIDE SEQUENCE [LARGE SCALE GENOMIC DNA]</scope>
    <source>
        <strain evidence="5 6">EPR-M</strain>
    </source>
</reference>